<evidence type="ECO:0000256" key="10">
    <source>
        <dbReference type="ARBA" id="ARBA00022884"/>
    </source>
</evidence>
<dbReference type="RefSeq" id="WP_038151179.1">
    <property type="nucleotide sequence ID" value="NZ_JRNT01000005.1"/>
</dbReference>
<feature type="active site" description="Nucleophile" evidence="14">
    <location>
        <position position="392"/>
    </location>
</feature>
<evidence type="ECO:0000256" key="4">
    <source>
        <dbReference type="ARBA" id="ARBA00012140"/>
    </source>
</evidence>
<name>A0A096ANF9_9FIRM</name>
<feature type="binding site" evidence="14">
    <location>
        <begin position="270"/>
        <end position="276"/>
    </location>
    <ligand>
        <name>S-adenosyl-L-methionine</name>
        <dbReference type="ChEBI" id="CHEBI:59789"/>
    </ligand>
</feature>
<feature type="binding site" evidence="14">
    <location>
        <position position="294"/>
    </location>
    <ligand>
        <name>S-adenosyl-L-methionine</name>
        <dbReference type="ChEBI" id="CHEBI:59789"/>
    </ligand>
</feature>
<dbReference type="Proteomes" id="UP000029628">
    <property type="component" value="Unassembled WGS sequence"/>
</dbReference>
<comment type="subcellular location">
    <subcellularLocation>
        <location evidence="2">Cytoplasm</location>
    </subcellularLocation>
</comment>
<dbReference type="Pfam" id="PF22458">
    <property type="entry name" value="RsmF-B_ferredox"/>
    <property type="match status" value="1"/>
</dbReference>
<accession>A0A096ANF9</accession>
<evidence type="ECO:0000256" key="11">
    <source>
        <dbReference type="ARBA" id="ARBA00030399"/>
    </source>
</evidence>
<comment type="catalytic activity">
    <reaction evidence="13">
        <text>cytidine(967) in 16S rRNA + S-adenosyl-L-methionine = 5-methylcytidine(967) in 16S rRNA + S-adenosyl-L-homocysteine + H(+)</text>
        <dbReference type="Rhea" id="RHEA:42748"/>
        <dbReference type="Rhea" id="RHEA-COMP:10219"/>
        <dbReference type="Rhea" id="RHEA-COMP:10220"/>
        <dbReference type="ChEBI" id="CHEBI:15378"/>
        <dbReference type="ChEBI" id="CHEBI:57856"/>
        <dbReference type="ChEBI" id="CHEBI:59789"/>
        <dbReference type="ChEBI" id="CHEBI:74483"/>
        <dbReference type="ChEBI" id="CHEBI:82748"/>
        <dbReference type="EC" id="2.1.1.176"/>
    </reaction>
</comment>
<dbReference type="InterPro" id="IPR035926">
    <property type="entry name" value="NusB-like_sf"/>
</dbReference>
<dbReference type="EC" id="2.1.1.176" evidence="4"/>
<comment type="caution">
    <text evidence="16">The sequence shown here is derived from an EMBL/GenBank/DDBJ whole genome shotgun (WGS) entry which is preliminary data.</text>
</comment>
<comment type="function">
    <text evidence="1">Specifically methylates the cytosine at position 967 (m5C967) of 16S rRNA.</text>
</comment>
<dbReference type="GO" id="GO:0003723">
    <property type="term" value="F:RNA binding"/>
    <property type="evidence" value="ECO:0007669"/>
    <property type="project" value="UniProtKB-UniRule"/>
</dbReference>
<reference evidence="16 17" key="1">
    <citation type="submission" date="2014-07" db="EMBL/GenBank/DDBJ databases">
        <authorList>
            <person name="McCorrison J."/>
            <person name="Sanka R."/>
            <person name="Torralba M."/>
            <person name="Gillis M."/>
            <person name="Haft D.H."/>
            <person name="Methe B."/>
            <person name="Sutton G."/>
            <person name="Nelson K.E."/>
        </authorList>
    </citation>
    <scope>NUCLEOTIDE SEQUENCE [LARGE SCALE GENOMIC DNA]</scope>
    <source>
        <strain evidence="16 17">DNF00314</strain>
    </source>
</reference>
<dbReference type="Gene3D" id="3.30.70.1170">
    <property type="entry name" value="Sun protein, domain 3"/>
    <property type="match status" value="1"/>
</dbReference>
<dbReference type="PANTHER" id="PTHR22807:SF53">
    <property type="entry name" value="RIBOSOMAL RNA SMALL SUBUNIT METHYLTRANSFERASE B-RELATED"/>
    <property type="match status" value="1"/>
</dbReference>
<dbReference type="InterPro" id="IPR018314">
    <property type="entry name" value="RsmB/NOL1/NOP2-like_CS"/>
</dbReference>
<sequence length="453" mass="51812">MGENQVTINKINIRLLAIKALTEINRQGAYANIVLAHYIRTYELHDLDRRFFTELVYGVIRRRNYLDAIIVALTNKPIHRLSSIVVEILRLGLYQIFYMDKVPHTAAVNESVKLAKKFVRGLSGFVNGVLRNAIRKIDNLSIDKLAHDEDERIAYTYNQPLWLIQRWQREMGLSKTIGLCEWFNEQSCLIARINTLKISIEDCLIELEQSGWTIKQHEYIKEAVYIISHKESLSTHPLVVTGKITFMDIASMLVAHVVAPKDGDYILDVCAAPGGKTMHLAAMMHNTGHIIASDIHEHKLALMNQNAKRLGVTNVETRLQDGRDLHDLYGQSFDKVLVDAPCSGLGILQKKLDMRWRKNEKHLEELPKLQSMILDEAAKVVKEGGILVYSTCTINHLENEDVVNHFLMTHKDFIVDDISEYLHLPTPNKMLAINPATDRMDGFFMARLRKEKL</sequence>
<dbReference type="eggNOG" id="COG0144">
    <property type="taxonomic scope" value="Bacteria"/>
</dbReference>
<keyword evidence="6" id="KW-0698">rRNA processing</keyword>
<protein>
    <recommendedName>
        <fullName evidence="4">16S rRNA (cytosine(967)-C(5))-methyltransferase</fullName>
        <ecNumber evidence="4">2.1.1.176</ecNumber>
    </recommendedName>
    <alternativeName>
        <fullName evidence="11">16S rRNA m5C967 methyltransferase</fullName>
    </alternativeName>
    <alternativeName>
        <fullName evidence="12">rRNA (cytosine-C(5)-)-methyltransferase RsmB</fullName>
    </alternativeName>
</protein>
<feature type="domain" description="SAM-dependent MTase RsmB/NOP-type" evidence="15">
    <location>
        <begin position="179"/>
        <end position="451"/>
    </location>
</feature>
<dbReference type="Gene3D" id="3.40.50.150">
    <property type="entry name" value="Vaccinia Virus protein VP39"/>
    <property type="match status" value="1"/>
</dbReference>
<evidence type="ECO:0000256" key="1">
    <source>
        <dbReference type="ARBA" id="ARBA00002724"/>
    </source>
</evidence>
<dbReference type="PANTHER" id="PTHR22807">
    <property type="entry name" value="NOP2 YEAST -RELATED NOL1/NOP2/FMU SUN DOMAIN-CONTAINING"/>
    <property type="match status" value="1"/>
</dbReference>
<evidence type="ECO:0000259" key="15">
    <source>
        <dbReference type="PROSITE" id="PS51686"/>
    </source>
</evidence>
<keyword evidence="7 14" id="KW-0489">Methyltransferase</keyword>
<evidence type="ECO:0000256" key="8">
    <source>
        <dbReference type="ARBA" id="ARBA00022679"/>
    </source>
</evidence>
<evidence type="ECO:0000256" key="14">
    <source>
        <dbReference type="PROSITE-ProRule" id="PRU01023"/>
    </source>
</evidence>
<evidence type="ECO:0000256" key="2">
    <source>
        <dbReference type="ARBA" id="ARBA00004496"/>
    </source>
</evidence>
<dbReference type="GO" id="GO:0006355">
    <property type="term" value="P:regulation of DNA-templated transcription"/>
    <property type="evidence" value="ECO:0007669"/>
    <property type="project" value="InterPro"/>
</dbReference>
<dbReference type="InterPro" id="IPR029063">
    <property type="entry name" value="SAM-dependent_MTases_sf"/>
</dbReference>
<dbReference type="InterPro" id="IPR054728">
    <property type="entry name" value="RsmB-like_ferredoxin"/>
</dbReference>
<dbReference type="InterPro" id="IPR023267">
    <property type="entry name" value="RCMT"/>
</dbReference>
<dbReference type="InterPro" id="IPR006027">
    <property type="entry name" value="NusB_RsmB_TIM44"/>
</dbReference>
<evidence type="ECO:0000256" key="6">
    <source>
        <dbReference type="ARBA" id="ARBA00022552"/>
    </source>
</evidence>
<comment type="similarity">
    <text evidence="3 14">Belongs to the class I-like SAM-binding methyltransferase superfamily. RsmB/NOP family.</text>
</comment>
<dbReference type="Gene3D" id="1.10.940.10">
    <property type="entry name" value="NusB-like"/>
    <property type="match status" value="1"/>
</dbReference>
<proteinExistence type="inferred from homology"/>
<dbReference type="PRINTS" id="PR02008">
    <property type="entry name" value="RCMTFAMILY"/>
</dbReference>
<evidence type="ECO:0000313" key="16">
    <source>
        <dbReference type="EMBL" id="KGF48226.1"/>
    </source>
</evidence>
<gene>
    <name evidence="16" type="ORF">HMPREF0872_01140</name>
</gene>
<dbReference type="EMBL" id="JRNT01000005">
    <property type="protein sequence ID" value="KGF48226.1"/>
    <property type="molecule type" value="Genomic_DNA"/>
</dbReference>
<dbReference type="InterPro" id="IPR049560">
    <property type="entry name" value="MeTrfase_RsmB-F_NOP2_cat"/>
</dbReference>
<evidence type="ECO:0000256" key="12">
    <source>
        <dbReference type="ARBA" id="ARBA00031088"/>
    </source>
</evidence>
<evidence type="ECO:0000256" key="3">
    <source>
        <dbReference type="ARBA" id="ARBA00007494"/>
    </source>
</evidence>
<dbReference type="CDD" id="cd02440">
    <property type="entry name" value="AdoMet_MTases"/>
    <property type="match status" value="1"/>
</dbReference>
<dbReference type="AlphaFoldDB" id="A0A096ANF9"/>
<dbReference type="InterPro" id="IPR004573">
    <property type="entry name" value="rRNA_ssu_MeTfrase_B"/>
</dbReference>
<dbReference type="NCBIfam" id="TIGR00563">
    <property type="entry name" value="rsmB"/>
    <property type="match status" value="1"/>
</dbReference>
<dbReference type="InterPro" id="IPR011023">
    <property type="entry name" value="Nop2p"/>
</dbReference>
<feature type="binding site" evidence="14">
    <location>
        <position position="321"/>
    </location>
    <ligand>
        <name>S-adenosyl-L-methionine</name>
        <dbReference type="ChEBI" id="CHEBI:59789"/>
    </ligand>
</feature>
<organism evidence="16 17">
    <name type="scientific">Veillonella montpellierensis DNF00314</name>
    <dbReference type="NCBI Taxonomy" id="1401067"/>
    <lineage>
        <taxon>Bacteria</taxon>
        <taxon>Bacillati</taxon>
        <taxon>Bacillota</taxon>
        <taxon>Negativicutes</taxon>
        <taxon>Veillonellales</taxon>
        <taxon>Veillonellaceae</taxon>
        <taxon>Veillonella</taxon>
    </lineage>
</organism>
<dbReference type="PROSITE" id="PS51686">
    <property type="entry name" value="SAM_MT_RSMB_NOP"/>
    <property type="match status" value="1"/>
</dbReference>
<dbReference type="PROSITE" id="PS01153">
    <property type="entry name" value="NOL1_NOP2_SUN"/>
    <property type="match status" value="1"/>
</dbReference>
<dbReference type="eggNOG" id="COG0781">
    <property type="taxonomic scope" value="Bacteria"/>
</dbReference>
<keyword evidence="10 14" id="KW-0694">RNA-binding</keyword>
<keyword evidence="5" id="KW-0963">Cytoplasm</keyword>
<evidence type="ECO:0000256" key="13">
    <source>
        <dbReference type="ARBA" id="ARBA00047283"/>
    </source>
</evidence>
<dbReference type="NCBIfam" id="TIGR00446">
    <property type="entry name" value="nop2p"/>
    <property type="match status" value="1"/>
</dbReference>
<dbReference type="InterPro" id="IPR001678">
    <property type="entry name" value="MeTrfase_RsmB-F_NOP2_dom"/>
</dbReference>
<keyword evidence="8 14" id="KW-0808">Transferase</keyword>
<keyword evidence="17" id="KW-1185">Reference proteome</keyword>
<dbReference type="SUPFAM" id="SSF48013">
    <property type="entry name" value="NusB-like"/>
    <property type="match status" value="1"/>
</dbReference>
<evidence type="ECO:0000256" key="5">
    <source>
        <dbReference type="ARBA" id="ARBA00022490"/>
    </source>
</evidence>
<dbReference type="NCBIfam" id="NF011494">
    <property type="entry name" value="PRK14902.1"/>
    <property type="match status" value="1"/>
</dbReference>
<feature type="binding site" evidence="14">
    <location>
        <position position="339"/>
    </location>
    <ligand>
        <name>S-adenosyl-L-methionine</name>
        <dbReference type="ChEBI" id="CHEBI:59789"/>
    </ligand>
</feature>
<dbReference type="SUPFAM" id="SSF53335">
    <property type="entry name" value="S-adenosyl-L-methionine-dependent methyltransferases"/>
    <property type="match status" value="1"/>
</dbReference>
<dbReference type="FunFam" id="3.40.50.150:FF:000022">
    <property type="entry name" value="Ribosomal RNA small subunit methyltransferase B"/>
    <property type="match status" value="1"/>
</dbReference>
<evidence type="ECO:0000256" key="9">
    <source>
        <dbReference type="ARBA" id="ARBA00022691"/>
    </source>
</evidence>
<dbReference type="Pfam" id="PF01029">
    <property type="entry name" value="NusB"/>
    <property type="match status" value="1"/>
</dbReference>
<evidence type="ECO:0000313" key="17">
    <source>
        <dbReference type="Proteomes" id="UP000029628"/>
    </source>
</evidence>
<dbReference type="Pfam" id="PF01189">
    <property type="entry name" value="Methyltr_RsmB-F"/>
    <property type="match status" value="1"/>
</dbReference>
<dbReference type="GO" id="GO:0008649">
    <property type="term" value="F:rRNA methyltransferase activity"/>
    <property type="evidence" value="ECO:0007669"/>
    <property type="project" value="InterPro"/>
</dbReference>
<evidence type="ECO:0000256" key="7">
    <source>
        <dbReference type="ARBA" id="ARBA00022603"/>
    </source>
</evidence>
<dbReference type="GO" id="GO:0005737">
    <property type="term" value="C:cytoplasm"/>
    <property type="evidence" value="ECO:0007669"/>
    <property type="project" value="UniProtKB-SubCell"/>
</dbReference>
<keyword evidence="9 14" id="KW-0949">S-adenosyl-L-methionine</keyword>